<dbReference type="InterPro" id="IPR001623">
    <property type="entry name" value="DnaJ_domain"/>
</dbReference>
<dbReference type="InterPro" id="IPR008971">
    <property type="entry name" value="HSP40/DnaJ_pept-bd"/>
</dbReference>
<feature type="region of interest" description="Disordered" evidence="1">
    <location>
        <begin position="289"/>
        <end position="335"/>
    </location>
</feature>
<dbReference type="InterPro" id="IPR002939">
    <property type="entry name" value="DnaJ_C"/>
</dbReference>
<dbReference type="CDD" id="cd10747">
    <property type="entry name" value="DnaJ_C"/>
    <property type="match status" value="1"/>
</dbReference>
<evidence type="ECO:0000313" key="4">
    <source>
        <dbReference type="Proteomes" id="UP001165060"/>
    </source>
</evidence>
<dbReference type="PRINTS" id="PR00625">
    <property type="entry name" value="JDOMAIN"/>
</dbReference>
<dbReference type="PANTHER" id="PTHR43888">
    <property type="entry name" value="DNAJ-LIKE-2, ISOFORM A-RELATED"/>
    <property type="match status" value="1"/>
</dbReference>
<dbReference type="Gene3D" id="1.10.287.110">
    <property type="entry name" value="DnaJ domain"/>
    <property type="match status" value="1"/>
</dbReference>
<dbReference type="InterPro" id="IPR044713">
    <property type="entry name" value="DNJA1/2-like"/>
</dbReference>
<dbReference type="SMART" id="SM00271">
    <property type="entry name" value="DnaJ"/>
    <property type="match status" value="1"/>
</dbReference>
<proteinExistence type="predicted"/>
<sequence length="335" mass="35435">MYASLGVPPSASQQAVARAYRRQCVRHHPDKGGSREQFDRLQGAYGTLSDPGKRSAYDRFGVAGDSPDSSLASPFSSSSLFREMFGSSPRQARHRDVSFSLSLSLADLYLGSTKTVSLPLGGAGASRHKQLDVPVPRGLPDGATITLPGAISHVPGALPGDALLRVATLRHKAFERSGNDLRVELRVSLLQSLAGFELPLTHLDGRELLLSSGGPVRHGDELVLEGEGMPVPGRLGEFGRLFARVEVEMPEIDEGGRERLREALGGAVEEGGEGEGAGEKAELVSGKGEVFGGDERGQEGGRRGEAENPFYRGNGFGSRDFQGIGGEGGVECAQM</sequence>
<dbReference type="InterPro" id="IPR036869">
    <property type="entry name" value="J_dom_sf"/>
</dbReference>
<keyword evidence="4" id="KW-1185">Reference proteome</keyword>
<dbReference type="PROSITE" id="PS50076">
    <property type="entry name" value="DNAJ_2"/>
    <property type="match status" value="1"/>
</dbReference>
<organism evidence="3 4">
    <name type="scientific">Tetraparma gracilis</name>
    <dbReference type="NCBI Taxonomy" id="2962635"/>
    <lineage>
        <taxon>Eukaryota</taxon>
        <taxon>Sar</taxon>
        <taxon>Stramenopiles</taxon>
        <taxon>Ochrophyta</taxon>
        <taxon>Bolidophyceae</taxon>
        <taxon>Parmales</taxon>
        <taxon>Triparmaceae</taxon>
        <taxon>Tetraparma</taxon>
    </lineage>
</organism>
<dbReference type="Pfam" id="PF01556">
    <property type="entry name" value="DnaJ_C"/>
    <property type="match status" value="1"/>
</dbReference>
<feature type="domain" description="J" evidence="2">
    <location>
        <begin position="1"/>
        <end position="61"/>
    </location>
</feature>
<accession>A0ABQ6MVH3</accession>
<reference evidence="3 4" key="1">
    <citation type="journal article" date="2023" name="Commun. Biol.">
        <title>Genome analysis of Parmales, the sister group of diatoms, reveals the evolutionary specialization of diatoms from phago-mixotrophs to photoautotrophs.</title>
        <authorList>
            <person name="Ban H."/>
            <person name="Sato S."/>
            <person name="Yoshikawa S."/>
            <person name="Yamada K."/>
            <person name="Nakamura Y."/>
            <person name="Ichinomiya M."/>
            <person name="Sato N."/>
            <person name="Blanc-Mathieu R."/>
            <person name="Endo H."/>
            <person name="Kuwata A."/>
            <person name="Ogata H."/>
        </authorList>
    </citation>
    <scope>NUCLEOTIDE SEQUENCE [LARGE SCALE GENOMIC DNA]</scope>
</reference>
<feature type="compositionally biased region" description="Basic and acidic residues" evidence="1">
    <location>
        <begin position="293"/>
        <end position="306"/>
    </location>
</feature>
<evidence type="ECO:0000313" key="3">
    <source>
        <dbReference type="EMBL" id="GMI34351.1"/>
    </source>
</evidence>
<dbReference type="CDD" id="cd06257">
    <property type="entry name" value="DnaJ"/>
    <property type="match status" value="1"/>
</dbReference>
<dbReference type="Proteomes" id="UP001165060">
    <property type="component" value="Unassembled WGS sequence"/>
</dbReference>
<dbReference type="SUPFAM" id="SSF49493">
    <property type="entry name" value="HSP40/DnaJ peptide-binding domain"/>
    <property type="match status" value="2"/>
</dbReference>
<dbReference type="Gene3D" id="2.60.260.20">
    <property type="entry name" value="Urease metallochaperone UreE, N-terminal domain"/>
    <property type="match status" value="2"/>
</dbReference>
<dbReference type="EMBL" id="BRYB01000631">
    <property type="protein sequence ID" value="GMI34351.1"/>
    <property type="molecule type" value="Genomic_DNA"/>
</dbReference>
<gene>
    <name evidence="3" type="ORF">TeGR_g5024</name>
</gene>
<dbReference type="Pfam" id="PF00226">
    <property type="entry name" value="DnaJ"/>
    <property type="match status" value="1"/>
</dbReference>
<protein>
    <recommendedName>
        <fullName evidence="2">J domain-containing protein</fullName>
    </recommendedName>
</protein>
<comment type="caution">
    <text evidence="3">The sequence shown here is derived from an EMBL/GenBank/DDBJ whole genome shotgun (WGS) entry which is preliminary data.</text>
</comment>
<evidence type="ECO:0000256" key="1">
    <source>
        <dbReference type="SAM" id="MobiDB-lite"/>
    </source>
</evidence>
<dbReference type="SUPFAM" id="SSF46565">
    <property type="entry name" value="Chaperone J-domain"/>
    <property type="match status" value="1"/>
</dbReference>
<evidence type="ECO:0000259" key="2">
    <source>
        <dbReference type="PROSITE" id="PS50076"/>
    </source>
</evidence>
<name>A0ABQ6MVH3_9STRA</name>